<dbReference type="InterPro" id="IPR008841">
    <property type="entry name" value="Siphovirus-type_tail_N"/>
</dbReference>
<evidence type="ECO:0000259" key="1">
    <source>
        <dbReference type="Pfam" id="PF05709"/>
    </source>
</evidence>
<proteinExistence type="predicted"/>
<protein>
    <submittedName>
        <fullName evidence="2">Phage tail family protein</fullName>
    </submittedName>
</protein>
<name>A0AAF0GS24_LATSK</name>
<accession>A0AAF0GS24</accession>
<dbReference type="RefSeq" id="WP_280102617.1">
    <property type="nucleotide sequence ID" value="NZ_CP122959.1"/>
</dbReference>
<dbReference type="Pfam" id="PF05709">
    <property type="entry name" value="Sipho_tail"/>
    <property type="match status" value="1"/>
</dbReference>
<feature type="domain" description="Siphovirus-type tail component RIFT-related" evidence="1">
    <location>
        <begin position="32"/>
        <end position="115"/>
    </location>
</feature>
<dbReference type="AlphaFoldDB" id="A0AAF0GS24"/>
<organism evidence="2 3">
    <name type="scientific">Latilactobacillus sakei</name>
    <name type="common">Lactobacillus sakei</name>
    <dbReference type="NCBI Taxonomy" id="1599"/>
    <lineage>
        <taxon>Bacteria</taxon>
        <taxon>Bacillati</taxon>
        <taxon>Bacillota</taxon>
        <taxon>Bacilli</taxon>
        <taxon>Lactobacillales</taxon>
        <taxon>Lactobacillaceae</taxon>
        <taxon>Latilactobacillus</taxon>
    </lineage>
</organism>
<reference evidence="2" key="1">
    <citation type="submission" date="2023-04" db="EMBL/GenBank/DDBJ databases">
        <title>Novel strain of Lactilactobacillus sakei and use thereof.</title>
        <authorList>
            <person name="Kim S.Y."/>
        </authorList>
    </citation>
    <scope>NUCLEOTIDE SEQUENCE</scope>
    <source>
        <strain evidence="2">HUP1</strain>
    </source>
</reference>
<dbReference type="EMBL" id="CP122959">
    <property type="protein sequence ID" value="WGI18551.1"/>
    <property type="molecule type" value="Genomic_DNA"/>
</dbReference>
<sequence>MDLLIEKLDSSRVLLSQYEVLVTEFEEGAPVIERNATQLEQRNGSIDFGGWHKSKTINVSGYYRAESQDDEEALREKLFAVLCDPNGYYIMQLKTDVYADYERPGQHVGNYFDRINNSASHKRFLVYTEEPEIEFVGAINGTLLYKLSVEFTTMKLPYGETVPANIAIANDYIPYIGTVPCNQLEQQFIVRFTAKATANSLKITLNNVELTYSGSVKVGDVFQFSGFSYVQNGINIVAKTNKQYFELLPNISNTVSTSVNGSIELLNFQNLFA</sequence>
<dbReference type="Proteomes" id="UP001179858">
    <property type="component" value="Chromosome"/>
</dbReference>
<evidence type="ECO:0000313" key="3">
    <source>
        <dbReference type="Proteomes" id="UP001179858"/>
    </source>
</evidence>
<evidence type="ECO:0000313" key="2">
    <source>
        <dbReference type="EMBL" id="WGI18551.1"/>
    </source>
</evidence>
<gene>
    <name evidence="2" type="ORF">QBD03_07270</name>
</gene>